<dbReference type="OrthoDB" id="5584247at2759"/>
<dbReference type="WBParaSite" id="SBAD_0000694201-mRNA-1">
    <property type="protein sequence ID" value="SBAD_0000694201-mRNA-1"/>
    <property type="gene ID" value="SBAD_0000694201"/>
</dbReference>
<gene>
    <name evidence="3" type="ORF">SBAD_LOCUS6681</name>
</gene>
<dbReference type="GO" id="GO:0008104">
    <property type="term" value="P:intracellular protein localization"/>
    <property type="evidence" value="ECO:0007669"/>
    <property type="project" value="TreeGrafter"/>
</dbReference>
<dbReference type="SMART" id="SM00315">
    <property type="entry name" value="RGS"/>
    <property type="match status" value="1"/>
</dbReference>
<dbReference type="GO" id="GO:0005886">
    <property type="term" value="C:plasma membrane"/>
    <property type="evidence" value="ECO:0007669"/>
    <property type="project" value="TreeGrafter"/>
</dbReference>
<dbReference type="GO" id="GO:0005739">
    <property type="term" value="C:mitochondrion"/>
    <property type="evidence" value="ECO:0007669"/>
    <property type="project" value="TreeGrafter"/>
</dbReference>
<dbReference type="InterPro" id="IPR044926">
    <property type="entry name" value="RGS_subdomain_2"/>
</dbReference>
<feature type="compositionally biased region" description="Low complexity" evidence="1">
    <location>
        <begin position="43"/>
        <end position="59"/>
    </location>
</feature>
<feature type="region of interest" description="Disordered" evidence="1">
    <location>
        <begin position="32"/>
        <end position="59"/>
    </location>
</feature>
<sequence length="316" mass="36240">MILPLPDTGKTRYSEKFIEDLEDSYNVTLKLSREEKPKFHSQSSGPTTSDDGRTDSSSLESSSLNIVFDDQNLPSTSAKPWKQPSMLDGRIVLRMPSEQYLDVPRVSRLSVSLLDTLNGCSLDNFLAFMHDMAADHLVTFWIEAENFHVSSDHESVVGMNSVLNSGTDPQGNEAVSIFTKYFSPDSPYYINPTNRVREDVINAICLKDGSLDKKCFRAAKRFVYDLMEKRYFPLYERSKHYARYALAILRDSCVTLSDILYNEQALFYFTEFIERCGCLALLEFWLTILNFEHEALNDPALEKEQMQSDAMIIYRK</sequence>
<dbReference type="InterPro" id="IPR052246">
    <property type="entry name" value="Cell_Polariz_PKAAnc"/>
</dbReference>
<accession>A0A183IST4</accession>
<feature type="domain" description="RGS" evidence="2">
    <location>
        <begin position="255"/>
        <end position="316"/>
    </location>
</feature>
<reference evidence="3 4" key="2">
    <citation type="submission" date="2018-11" db="EMBL/GenBank/DDBJ databases">
        <authorList>
            <consortium name="Pathogen Informatics"/>
        </authorList>
    </citation>
    <scope>NUCLEOTIDE SEQUENCE [LARGE SCALE GENOMIC DNA]</scope>
</reference>
<keyword evidence="4" id="KW-1185">Reference proteome</keyword>
<evidence type="ECO:0000313" key="4">
    <source>
        <dbReference type="Proteomes" id="UP000270296"/>
    </source>
</evidence>
<dbReference type="PANTHER" id="PTHR13155:SF1">
    <property type="entry name" value="A-KINASE ANCHOR PROTEIN 10, MITOCHONDRIAL"/>
    <property type="match status" value="1"/>
</dbReference>
<proteinExistence type="predicted"/>
<dbReference type="InterPro" id="IPR016137">
    <property type="entry name" value="RGS"/>
</dbReference>
<evidence type="ECO:0000313" key="5">
    <source>
        <dbReference type="WBParaSite" id="SBAD_0000694201-mRNA-1"/>
    </source>
</evidence>
<dbReference type="PANTHER" id="PTHR13155">
    <property type="entry name" value="A-KINASE ANCHOR PROTEINS"/>
    <property type="match status" value="1"/>
</dbReference>
<dbReference type="Gene3D" id="1.10.167.10">
    <property type="entry name" value="Regulator of G-protein Signalling 4, domain 2"/>
    <property type="match status" value="2"/>
</dbReference>
<evidence type="ECO:0000259" key="2">
    <source>
        <dbReference type="PROSITE" id="PS50132"/>
    </source>
</evidence>
<protein>
    <submittedName>
        <fullName evidence="5">RGS domain-containing protein</fullName>
    </submittedName>
</protein>
<feature type="domain" description="RGS" evidence="2">
    <location>
        <begin position="125"/>
        <end position="245"/>
    </location>
</feature>
<dbReference type="EMBL" id="UZAM01009948">
    <property type="protein sequence ID" value="VDP10565.1"/>
    <property type="molecule type" value="Genomic_DNA"/>
</dbReference>
<dbReference type="PROSITE" id="PS50132">
    <property type="entry name" value="RGS"/>
    <property type="match status" value="2"/>
</dbReference>
<dbReference type="SUPFAM" id="SSF48097">
    <property type="entry name" value="Regulator of G-protein signaling, RGS"/>
    <property type="match status" value="2"/>
</dbReference>
<name>A0A183IST4_9BILA</name>
<dbReference type="AlphaFoldDB" id="A0A183IST4"/>
<reference evidence="5" key="1">
    <citation type="submission" date="2016-06" db="UniProtKB">
        <authorList>
            <consortium name="WormBaseParasite"/>
        </authorList>
    </citation>
    <scope>IDENTIFICATION</scope>
</reference>
<dbReference type="Pfam" id="PF00615">
    <property type="entry name" value="RGS"/>
    <property type="match status" value="1"/>
</dbReference>
<dbReference type="Proteomes" id="UP000270296">
    <property type="component" value="Unassembled WGS sequence"/>
</dbReference>
<evidence type="ECO:0000256" key="1">
    <source>
        <dbReference type="SAM" id="MobiDB-lite"/>
    </source>
</evidence>
<evidence type="ECO:0000313" key="3">
    <source>
        <dbReference type="EMBL" id="VDP10565.1"/>
    </source>
</evidence>
<dbReference type="InterPro" id="IPR036305">
    <property type="entry name" value="RGS_sf"/>
</dbReference>
<organism evidence="5">
    <name type="scientific">Soboliphyme baturini</name>
    <dbReference type="NCBI Taxonomy" id="241478"/>
    <lineage>
        <taxon>Eukaryota</taxon>
        <taxon>Metazoa</taxon>
        <taxon>Ecdysozoa</taxon>
        <taxon>Nematoda</taxon>
        <taxon>Enoplea</taxon>
        <taxon>Dorylaimia</taxon>
        <taxon>Dioctophymatida</taxon>
        <taxon>Dioctophymatoidea</taxon>
        <taxon>Soboliphymatidae</taxon>
        <taxon>Soboliphyme</taxon>
    </lineage>
</organism>